<sequence>MSRQYGPYSAKLKFLCPKEMCFAPSWGGLLANARSCVLRNNSAPFGDEITMIEIALKSAIKKPKPSTVKLPFGLCGCQEEKTNGREVGDIEEDIGQQNYSNKLTMDP</sequence>
<comment type="caution">
    <text evidence="2">The sequence shown here is derived from an EMBL/GenBank/DDBJ whole genome shotgun (WGS) entry which is preliminary data.</text>
</comment>
<accession>A0AAD4W0G8</accession>
<reference evidence="2 3" key="1">
    <citation type="journal article" date="2022" name="G3 (Bethesda)">
        <title>Whole-genome sequence and methylome profiling of the almond [Prunus dulcis (Mill.) D.A. Webb] cultivar 'Nonpareil'.</title>
        <authorList>
            <person name="D'Amico-Willman K.M."/>
            <person name="Ouma W.Z."/>
            <person name="Meulia T."/>
            <person name="Sideli G.M."/>
            <person name="Gradziel T.M."/>
            <person name="Fresnedo-Ramirez J."/>
        </authorList>
    </citation>
    <scope>NUCLEOTIDE SEQUENCE [LARGE SCALE GENOMIC DNA]</scope>
    <source>
        <strain evidence="2">Clone GOH B32 T37-40</strain>
    </source>
</reference>
<proteinExistence type="predicted"/>
<dbReference type="AlphaFoldDB" id="A0AAD4W0G8"/>
<dbReference type="EMBL" id="JAJFAZ020000004">
    <property type="protein sequence ID" value="KAI5334078.1"/>
    <property type="molecule type" value="Genomic_DNA"/>
</dbReference>
<name>A0AAD4W0G8_PRUDU</name>
<keyword evidence="3" id="KW-1185">Reference proteome</keyword>
<protein>
    <submittedName>
        <fullName evidence="2">Uncharacterized protein</fullName>
    </submittedName>
</protein>
<dbReference type="Proteomes" id="UP001054821">
    <property type="component" value="Chromosome 4"/>
</dbReference>
<evidence type="ECO:0000313" key="3">
    <source>
        <dbReference type="Proteomes" id="UP001054821"/>
    </source>
</evidence>
<evidence type="ECO:0000313" key="2">
    <source>
        <dbReference type="EMBL" id="KAI5334078.1"/>
    </source>
</evidence>
<feature type="compositionally biased region" description="Polar residues" evidence="1">
    <location>
        <begin position="95"/>
        <end position="107"/>
    </location>
</feature>
<evidence type="ECO:0000256" key="1">
    <source>
        <dbReference type="SAM" id="MobiDB-lite"/>
    </source>
</evidence>
<organism evidence="2 3">
    <name type="scientific">Prunus dulcis</name>
    <name type="common">Almond</name>
    <name type="synonym">Amygdalus dulcis</name>
    <dbReference type="NCBI Taxonomy" id="3755"/>
    <lineage>
        <taxon>Eukaryota</taxon>
        <taxon>Viridiplantae</taxon>
        <taxon>Streptophyta</taxon>
        <taxon>Embryophyta</taxon>
        <taxon>Tracheophyta</taxon>
        <taxon>Spermatophyta</taxon>
        <taxon>Magnoliopsida</taxon>
        <taxon>eudicotyledons</taxon>
        <taxon>Gunneridae</taxon>
        <taxon>Pentapetalae</taxon>
        <taxon>rosids</taxon>
        <taxon>fabids</taxon>
        <taxon>Rosales</taxon>
        <taxon>Rosaceae</taxon>
        <taxon>Amygdaloideae</taxon>
        <taxon>Amygdaleae</taxon>
        <taxon>Prunus</taxon>
    </lineage>
</organism>
<feature type="region of interest" description="Disordered" evidence="1">
    <location>
        <begin position="86"/>
        <end position="107"/>
    </location>
</feature>
<gene>
    <name evidence="2" type="ORF">L3X38_024211</name>
</gene>